<evidence type="ECO:0000256" key="1">
    <source>
        <dbReference type="ARBA" id="ARBA00022692"/>
    </source>
</evidence>
<feature type="transmembrane region" description="Helical" evidence="4">
    <location>
        <begin position="36"/>
        <end position="59"/>
    </location>
</feature>
<dbReference type="GO" id="GO:0016020">
    <property type="term" value="C:membrane"/>
    <property type="evidence" value="ECO:0007669"/>
    <property type="project" value="InterPro"/>
</dbReference>
<protein>
    <recommendedName>
        <fullName evidence="5">ABC transmembrane type-1 domain-containing protein</fullName>
    </recommendedName>
</protein>
<evidence type="ECO:0000256" key="2">
    <source>
        <dbReference type="ARBA" id="ARBA00022989"/>
    </source>
</evidence>
<dbReference type="InterPro" id="IPR036640">
    <property type="entry name" value="ABC1_TM_sf"/>
</dbReference>
<feature type="non-terminal residue" evidence="6">
    <location>
        <position position="252"/>
    </location>
</feature>
<dbReference type="Pfam" id="PF00664">
    <property type="entry name" value="ABC_membrane"/>
    <property type="match status" value="1"/>
</dbReference>
<evidence type="ECO:0000313" key="6">
    <source>
        <dbReference type="EMBL" id="GAH89741.1"/>
    </source>
</evidence>
<comment type="caution">
    <text evidence="6">The sequence shown here is derived from an EMBL/GenBank/DDBJ whole genome shotgun (WGS) entry which is preliminary data.</text>
</comment>
<dbReference type="EMBL" id="BARU01036476">
    <property type="protein sequence ID" value="GAH89741.1"/>
    <property type="molecule type" value="Genomic_DNA"/>
</dbReference>
<dbReference type="SUPFAM" id="SSF90123">
    <property type="entry name" value="ABC transporter transmembrane region"/>
    <property type="match status" value="1"/>
</dbReference>
<dbReference type="GO" id="GO:0140359">
    <property type="term" value="F:ABC-type transporter activity"/>
    <property type="evidence" value="ECO:0007669"/>
    <property type="project" value="InterPro"/>
</dbReference>
<dbReference type="PROSITE" id="PS50929">
    <property type="entry name" value="ABC_TM1F"/>
    <property type="match status" value="1"/>
</dbReference>
<organism evidence="6">
    <name type="scientific">marine sediment metagenome</name>
    <dbReference type="NCBI Taxonomy" id="412755"/>
    <lineage>
        <taxon>unclassified sequences</taxon>
        <taxon>metagenomes</taxon>
        <taxon>ecological metagenomes</taxon>
    </lineage>
</organism>
<dbReference type="GO" id="GO:0005524">
    <property type="term" value="F:ATP binding"/>
    <property type="evidence" value="ECO:0007669"/>
    <property type="project" value="InterPro"/>
</dbReference>
<proteinExistence type="predicted"/>
<dbReference type="Gene3D" id="1.20.1560.10">
    <property type="entry name" value="ABC transporter type 1, transmembrane domain"/>
    <property type="match status" value="1"/>
</dbReference>
<feature type="domain" description="ABC transmembrane type-1" evidence="5">
    <location>
        <begin position="13"/>
        <end position="252"/>
    </location>
</feature>
<dbReference type="AlphaFoldDB" id="X1J4T3"/>
<keyword evidence="1 4" id="KW-0812">Transmembrane</keyword>
<gene>
    <name evidence="6" type="ORF">S03H2_56952</name>
</gene>
<reference evidence="6" key="1">
    <citation type="journal article" date="2014" name="Front. Microbiol.">
        <title>High frequency of phylogenetically diverse reductive dehalogenase-homologous genes in deep subseafloor sedimentary metagenomes.</title>
        <authorList>
            <person name="Kawai M."/>
            <person name="Futagami T."/>
            <person name="Toyoda A."/>
            <person name="Takaki Y."/>
            <person name="Nishi S."/>
            <person name="Hori S."/>
            <person name="Arai W."/>
            <person name="Tsubouchi T."/>
            <person name="Morono Y."/>
            <person name="Uchiyama I."/>
            <person name="Ito T."/>
            <person name="Fujiyama A."/>
            <person name="Inagaki F."/>
            <person name="Takami H."/>
        </authorList>
    </citation>
    <scope>NUCLEOTIDE SEQUENCE</scope>
    <source>
        <strain evidence="6">Expedition CK06-06</strain>
    </source>
</reference>
<keyword evidence="2 4" id="KW-1133">Transmembrane helix</keyword>
<keyword evidence="3 4" id="KW-0472">Membrane</keyword>
<feature type="transmembrane region" description="Helical" evidence="4">
    <location>
        <begin position="123"/>
        <end position="145"/>
    </location>
</feature>
<evidence type="ECO:0000256" key="4">
    <source>
        <dbReference type="SAM" id="Phobius"/>
    </source>
</evidence>
<accession>X1J4T3</accession>
<feature type="transmembrane region" description="Helical" evidence="4">
    <location>
        <begin position="151"/>
        <end position="171"/>
    </location>
</feature>
<feature type="non-terminal residue" evidence="6">
    <location>
        <position position="1"/>
    </location>
</feature>
<evidence type="ECO:0000259" key="5">
    <source>
        <dbReference type="PROSITE" id="PS50929"/>
    </source>
</evidence>
<dbReference type="InterPro" id="IPR011527">
    <property type="entry name" value="ABC1_TM_dom"/>
</dbReference>
<sequence>LLSYLKPYKWLVALSILVGFATVASGVGLMTTASYIISAAALHPSIAVLQVAIVGVRFFGISRGVFRYLERLLSHQVTFRLLARLRVWFYSSLEPLAPARITRYQGGDLLARIVGDIESLESFYVRAIAPPLVAVLVALVVGFFLSRFDPLLGFVLVFCFFLAGVCLPILIRLLSQNAGQRAVEQRTTLNIMLVDGIQGMADLLAFNQGEIRSSQIAATSKEFSRTQMQMARISGLQSSLVLFLANLCMWAV</sequence>
<name>X1J4T3_9ZZZZ</name>
<evidence type="ECO:0000256" key="3">
    <source>
        <dbReference type="ARBA" id="ARBA00023136"/>
    </source>
</evidence>